<evidence type="ECO:0000313" key="2">
    <source>
        <dbReference type="EMBL" id="JAT32031.1"/>
    </source>
</evidence>
<accession>A0A1B6M805</accession>
<feature type="transmembrane region" description="Helical" evidence="1">
    <location>
        <begin position="6"/>
        <end position="22"/>
    </location>
</feature>
<reference evidence="2" key="1">
    <citation type="submission" date="2015-11" db="EMBL/GenBank/DDBJ databases">
        <title>De novo transcriptome assembly of four potential Pierce s Disease insect vectors from Arizona vineyards.</title>
        <authorList>
            <person name="Tassone E.E."/>
        </authorList>
    </citation>
    <scope>NUCLEOTIDE SEQUENCE</scope>
</reference>
<keyword evidence="1" id="KW-0472">Membrane</keyword>
<name>A0A1B6M805_9HEMI</name>
<proteinExistence type="predicted"/>
<feature type="non-terminal residue" evidence="2">
    <location>
        <position position="128"/>
    </location>
</feature>
<evidence type="ECO:0000256" key="1">
    <source>
        <dbReference type="SAM" id="Phobius"/>
    </source>
</evidence>
<gene>
    <name evidence="2" type="ORF">g.52346</name>
</gene>
<feature type="non-terminal residue" evidence="2">
    <location>
        <position position="1"/>
    </location>
</feature>
<sequence>EFLNVHLLLIVTLFNIVFHLKITRINVMRMDHGLFDMILIVWVCQKLRSALLSQVTLSILQDTVCGVVIGPPLMLEVELHFRKELRFKQINLSNVDSRLDYVCGIVNLKCQKVCICIVYRCPTVPYST</sequence>
<protein>
    <submittedName>
        <fullName evidence="2">Uncharacterized protein</fullName>
    </submittedName>
</protein>
<organism evidence="2">
    <name type="scientific">Graphocephala atropunctata</name>
    <dbReference type="NCBI Taxonomy" id="36148"/>
    <lineage>
        <taxon>Eukaryota</taxon>
        <taxon>Metazoa</taxon>
        <taxon>Ecdysozoa</taxon>
        <taxon>Arthropoda</taxon>
        <taxon>Hexapoda</taxon>
        <taxon>Insecta</taxon>
        <taxon>Pterygota</taxon>
        <taxon>Neoptera</taxon>
        <taxon>Paraneoptera</taxon>
        <taxon>Hemiptera</taxon>
        <taxon>Auchenorrhyncha</taxon>
        <taxon>Membracoidea</taxon>
        <taxon>Cicadellidae</taxon>
        <taxon>Cicadellinae</taxon>
        <taxon>Cicadellini</taxon>
        <taxon>Graphocephala</taxon>
    </lineage>
</organism>
<keyword evidence="1" id="KW-0812">Transmembrane</keyword>
<dbReference type="EMBL" id="GEBQ01007946">
    <property type="protein sequence ID" value="JAT32031.1"/>
    <property type="molecule type" value="Transcribed_RNA"/>
</dbReference>
<dbReference type="AlphaFoldDB" id="A0A1B6M805"/>
<keyword evidence="1" id="KW-1133">Transmembrane helix</keyword>